<dbReference type="AlphaFoldDB" id="A0A2R5FB09"/>
<evidence type="ECO:0000313" key="2">
    <source>
        <dbReference type="Proteomes" id="UP000245081"/>
    </source>
</evidence>
<dbReference type="PANTHER" id="PTHR19288">
    <property type="entry name" value="4-NITROPHENYLPHOSPHATASE-RELATED"/>
    <property type="match status" value="1"/>
</dbReference>
<proteinExistence type="predicted"/>
<dbReference type="NCBIfam" id="TIGR01459">
    <property type="entry name" value="HAD-SF-IIA-hyp4"/>
    <property type="match status" value="1"/>
</dbReference>
<keyword evidence="1" id="KW-0378">Hydrolase</keyword>
<dbReference type="Proteomes" id="UP000245081">
    <property type="component" value="Unassembled WGS sequence"/>
</dbReference>
<dbReference type="OrthoDB" id="148966at2"/>
<dbReference type="GO" id="GO:0016791">
    <property type="term" value="F:phosphatase activity"/>
    <property type="evidence" value="ECO:0007669"/>
    <property type="project" value="TreeGrafter"/>
</dbReference>
<name>A0A2R5FB09_9PROT</name>
<evidence type="ECO:0000313" key="1">
    <source>
        <dbReference type="EMBL" id="GBG14738.1"/>
    </source>
</evidence>
<dbReference type="NCBIfam" id="TIGR01460">
    <property type="entry name" value="HAD-SF-IIA"/>
    <property type="match status" value="1"/>
</dbReference>
<sequence length="312" mass="33937">MKLASQIELDALQGMEPAFWPSPRKPSFIQSLSAIADKYDIFLIDQWGVLHNGIAPYSGVIDALENLQRLGKAVGVLSNSGLRSNDNITRLHHLGIPRALYSSIVTSGEVAWQLFKDADGVFSEFSGKRCFLISSDRSAHFLEGLDIAQAHDLDDADFILLSGLNPDISESTIDMLIETGVSNGLPLICANPDHMRITNHGLKPSAGMVALRYEAAGGAVIQIGKPFKEIYRYAIQSLSRSPKDRVLAIGDSLHHDVAGGNAAGCDTLLIEQGILSHELAEFKTAQDKENAVMRLAECESQIPNWIATTLSW</sequence>
<dbReference type="InterPro" id="IPR006356">
    <property type="entry name" value="HAD-SF_hydro_IIA_hyp3"/>
</dbReference>
<dbReference type="PANTHER" id="PTHR19288:SF90">
    <property type="entry name" value="OS08G0542600 PROTEIN"/>
    <property type="match status" value="1"/>
</dbReference>
<gene>
    <name evidence="1" type="ORF">NMK_2339</name>
</gene>
<dbReference type="Pfam" id="PF13344">
    <property type="entry name" value="Hydrolase_6"/>
    <property type="match status" value="1"/>
</dbReference>
<dbReference type="GO" id="GO:0005737">
    <property type="term" value="C:cytoplasm"/>
    <property type="evidence" value="ECO:0007669"/>
    <property type="project" value="TreeGrafter"/>
</dbReference>
<dbReference type="Pfam" id="PF13242">
    <property type="entry name" value="Hydrolase_like"/>
    <property type="match status" value="1"/>
</dbReference>
<dbReference type="SUPFAM" id="SSF56784">
    <property type="entry name" value="HAD-like"/>
    <property type="match status" value="1"/>
</dbReference>
<reference evidence="1 2" key="1">
    <citation type="journal article" date="2018" name="Environ. Microbiol.">
        <title>Isolation and genomic characterization of Novimethylophilus kurashikiensis gen. nov. sp. nov., a new lanthanide-dependent methylotrophic species of Methylophilaceae.</title>
        <authorList>
            <person name="Lv H."/>
            <person name="Sahin N."/>
            <person name="Tani A."/>
        </authorList>
    </citation>
    <scope>NUCLEOTIDE SEQUENCE [LARGE SCALE GENOMIC DNA]</scope>
    <source>
        <strain evidence="1 2">La2-4</strain>
    </source>
</reference>
<dbReference type="InterPro" id="IPR006357">
    <property type="entry name" value="HAD-SF_hydro_IIA"/>
</dbReference>
<keyword evidence="2" id="KW-1185">Reference proteome</keyword>
<protein>
    <submittedName>
        <fullName evidence="1">HAD family hydrolase</fullName>
    </submittedName>
</protein>
<organism evidence="1 2">
    <name type="scientific">Novimethylophilus kurashikiensis</name>
    <dbReference type="NCBI Taxonomy" id="1825523"/>
    <lineage>
        <taxon>Bacteria</taxon>
        <taxon>Pseudomonadati</taxon>
        <taxon>Pseudomonadota</taxon>
        <taxon>Betaproteobacteria</taxon>
        <taxon>Nitrosomonadales</taxon>
        <taxon>Methylophilaceae</taxon>
        <taxon>Novimethylophilus</taxon>
    </lineage>
</organism>
<dbReference type="RefSeq" id="WP_109015914.1">
    <property type="nucleotide sequence ID" value="NZ_BDOQ01000009.1"/>
</dbReference>
<dbReference type="InterPro" id="IPR036412">
    <property type="entry name" value="HAD-like_sf"/>
</dbReference>
<dbReference type="InterPro" id="IPR023214">
    <property type="entry name" value="HAD_sf"/>
</dbReference>
<accession>A0A2R5FB09</accession>
<dbReference type="EMBL" id="BDOQ01000009">
    <property type="protein sequence ID" value="GBG14738.1"/>
    <property type="molecule type" value="Genomic_DNA"/>
</dbReference>
<dbReference type="Gene3D" id="3.40.50.1000">
    <property type="entry name" value="HAD superfamily/HAD-like"/>
    <property type="match status" value="2"/>
</dbReference>
<comment type="caution">
    <text evidence="1">The sequence shown here is derived from an EMBL/GenBank/DDBJ whole genome shotgun (WGS) entry which is preliminary data.</text>
</comment>